<comment type="similarity">
    <text evidence="1">Belongs to the LysR transcriptional regulatory family.</text>
</comment>
<dbReference type="SUPFAM" id="SSF46785">
    <property type="entry name" value="Winged helix' DNA-binding domain"/>
    <property type="match status" value="1"/>
</dbReference>
<reference evidence="6" key="1">
    <citation type="journal article" date="2014" name="Int. J. Syst. Evol. Microbiol.">
        <title>Complete genome sequence of Corynebacterium casei LMG S-19264T (=DSM 44701T), isolated from a smear-ripened cheese.</title>
        <authorList>
            <consortium name="US DOE Joint Genome Institute (JGI-PGF)"/>
            <person name="Walter F."/>
            <person name="Albersmeier A."/>
            <person name="Kalinowski J."/>
            <person name="Ruckert C."/>
        </authorList>
    </citation>
    <scope>NUCLEOTIDE SEQUENCE</scope>
    <source>
        <strain evidence="6">JCM 12580</strain>
    </source>
</reference>
<sequence length="302" mass="34055">MDQHLQVFVTVAEKQNFSRAAEELHMTQPAVSQYIRTFEENIGVRLLERTNKYVHLNKAGEIVYHHAKEIVGLYTRMQHLVDDLANKASGPLSIGASYTFGEYVLPHILAKMKESYPEIRPTVMIGNTAEVADSVMHHQLDIGIVEGHFKNEQQFQTEEFAEDSMVVVASPKHPLVNRHNEITTEDLEEQTWILREVGSGTREAAEKMFQRFGISPANIMNIGSTQPIKEAVEAGLGISLLSQWAIQKELRNGDIQMVDVKGLPFTRQFSIVTTSPFQTKALQVFIALLRHKKELTVFSAGE</sequence>
<name>A0A917UV96_9BACI</name>
<reference evidence="6" key="2">
    <citation type="submission" date="2020-09" db="EMBL/GenBank/DDBJ databases">
        <authorList>
            <person name="Sun Q."/>
            <person name="Ohkuma M."/>
        </authorList>
    </citation>
    <scope>NUCLEOTIDE SEQUENCE</scope>
    <source>
        <strain evidence="6">JCM 12580</strain>
    </source>
</reference>
<evidence type="ECO:0000256" key="4">
    <source>
        <dbReference type="ARBA" id="ARBA00023163"/>
    </source>
</evidence>
<gene>
    <name evidence="6" type="ORF">GCM10007063_09390</name>
</gene>
<dbReference type="Gene3D" id="3.40.190.10">
    <property type="entry name" value="Periplasmic binding protein-like II"/>
    <property type="match status" value="2"/>
</dbReference>
<dbReference type="FunFam" id="1.10.10.10:FF:000001">
    <property type="entry name" value="LysR family transcriptional regulator"/>
    <property type="match status" value="1"/>
</dbReference>
<dbReference type="AlphaFoldDB" id="A0A917UV96"/>
<dbReference type="Pfam" id="PF03466">
    <property type="entry name" value="LysR_substrate"/>
    <property type="match status" value="1"/>
</dbReference>
<evidence type="ECO:0000313" key="6">
    <source>
        <dbReference type="EMBL" id="GGJ88922.1"/>
    </source>
</evidence>
<dbReference type="GO" id="GO:0000976">
    <property type="term" value="F:transcription cis-regulatory region binding"/>
    <property type="evidence" value="ECO:0007669"/>
    <property type="project" value="TreeGrafter"/>
</dbReference>
<dbReference type="PANTHER" id="PTHR30126">
    <property type="entry name" value="HTH-TYPE TRANSCRIPTIONAL REGULATOR"/>
    <property type="match status" value="1"/>
</dbReference>
<evidence type="ECO:0000259" key="5">
    <source>
        <dbReference type="PROSITE" id="PS50931"/>
    </source>
</evidence>
<dbReference type="InterPro" id="IPR005119">
    <property type="entry name" value="LysR_subst-bd"/>
</dbReference>
<dbReference type="PROSITE" id="PS50931">
    <property type="entry name" value="HTH_LYSR"/>
    <property type="match status" value="1"/>
</dbReference>
<proteinExistence type="inferred from homology"/>
<dbReference type="GO" id="GO:0003700">
    <property type="term" value="F:DNA-binding transcription factor activity"/>
    <property type="evidence" value="ECO:0007669"/>
    <property type="project" value="InterPro"/>
</dbReference>
<keyword evidence="4" id="KW-0804">Transcription</keyword>
<evidence type="ECO:0000256" key="1">
    <source>
        <dbReference type="ARBA" id="ARBA00009437"/>
    </source>
</evidence>
<dbReference type="Gene3D" id="1.10.10.10">
    <property type="entry name" value="Winged helix-like DNA-binding domain superfamily/Winged helix DNA-binding domain"/>
    <property type="match status" value="1"/>
</dbReference>
<dbReference type="PRINTS" id="PR00039">
    <property type="entry name" value="HTHLYSR"/>
</dbReference>
<protein>
    <submittedName>
        <fullName evidence="6">LysR family transcriptional regulator</fullName>
    </submittedName>
</protein>
<keyword evidence="3" id="KW-0238">DNA-binding</keyword>
<dbReference type="Proteomes" id="UP000658382">
    <property type="component" value="Unassembled WGS sequence"/>
</dbReference>
<comment type="caution">
    <text evidence="6">The sequence shown here is derived from an EMBL/GenBank/DDBJ whole genome shotgun (WGS) entry which is preliminary data.</text>
</comment>
<dbReference type="PANTHER" id="PTHR30126:SF39">
    <property type="entry name" value="HTH-TYPE TRANSCRIPTIONAL REGULATOR CYSL"/>
    <property type="match status" value="1"/>
</dbReference>
<feature type="domain" description="HTH lysR-type" evidence="5">
    <location>
        <begin position="1"/>
        <end position="57"/>
    </location>
</feature>
<dbReference type="RefSeq" id="WP_188631923.1">
    <property type="nucleotide sequence ID" value="NZ_BMNQ01000007.1"/>
</dbReference>
<evidence type="ECO:0000313" key="7">
    <source>
        <dbReference type="Proteomes" id="UP000658382"/>
    </source>
</evidence>
<organism evidence="6 7">
    <name type="scientific">Lentibacillus kapialis</name>
    <dbReference type="NCBI Taxonomy" id="340214"/>
    <lineage>
        <taxon>Bacteria</taxon>
        <taxon>Bacillati</taxon>
        <taxon>Bacillota</taxon>
        <taxon>Bacilli</taxon>
        <taxon>Bacillales</taxon>
        <taxon>Bacillaceae</taxon>
        <taxon>Lentibacillus</taxon>
    </lineage>
</organism>
<dbReference type="CDD" id="cd08420">
    <property type="entry name" value="PBP2_CysL_like"/>
    <property type="match status" value="1"/>
</dbReference>
<dbReference type="Pfam" id="PF00126">
    <property type="entry name" value="HTH_1"/>
    <property type="match status" value="1"/>
</dbReference>
<keyword evidence="2" id="KW-0805">Transcription regulation</keyword>
<dbReference type="EMBL" id="BMNQ01000007">
    <property type="protein sequence ID" value="GGJ88922.1"/>
    <property type="molecule type" value="Genomic_DNA"/>
</dbReference>
<evidence type="ECO:0000256" key="3">
    <source>
        <dbReference type="ARBA" id="ARBA00023125"/>
    </source>
</evidence>
<dbReference type="SUPFAM" id="SSF53850">
    <property type="entry name" value="Periplasmic binding protein-like II"/>
    <property type="match status" value="1"/>
</dbReference>
<dbReference type="InterPro" id="IPR036388">
    <property type="entry name" value="WH-like_DNA-bd_sf"/>
</dbReference>
<evidence type="ECO:0000256" key="2">
    <source>
        <dbReference type="ARBA" id="ARBA00023015"/>
    </source>
</evidence>
<dbReference type="InterPro" id="IPR036390">
    <property type="entry name" value="WH_DNA-bd_sf"/>
</dbReference>
<accession>A0A917UV96</accession>
<dbReference type="InterPro" id="IPR000847">
    <property type="entry name" value="LysR_HTH_N"/>
</dbReference>
<keyword evidence="7" id="KW-1185">Reference proteome</keyword>